<dbReference type="SUPFAM" id="SSF48403">
    <property type="entry name" value="Ankyrin repeat"/>
    <property type="match status" value="1"/>
</dbReference>
<keyword evidence="4" id="KW-1185">Reference proteome</keyword>
<keyword evidence="1" id="KW-0040">ANK repeat</keyword>
<accession>A0AAW0UD34</accession>
<feature type="region of interest" description="Disordered" evidence="2">
    <location>
        <begin position="85"/>
        <end position="105"/>
    </location>
</feature>
<dbReference type="PROSITE" id="PS50088">
    <property type="entry name" value="ANK_REPEAT"/>
    <property type="match status" value="1"/>
</dbReference>
<evidence type="ECO:0000313" key="4">
    <source>
        <dbReference type="Proteomes" id="UP001487740"/>
    </source>
</evidence>
<dbReference type="InterPro" id="IPR002110">
    <property type="entry name" value="Ankyrin_rpt"/>
</dbReference>
<name>A0AAW0UD34_SCYPA</name>
<gene>
    <name evidence="3" type="ORF">O3P69_004474</name>
</gene>
<evidence type="ECO:0000256" key="1">
    <source>
        <dbReference type="PROSITE-ProRule" id="PRU00023"/>
    </source>
</evidence>
<proteinExistence type="predicted"/>
<dbReference type="InterPro" id="IPR036770">
    <property type="entry name" value="Ankyrin_rpt-contain_sf"/>
</dbReference>
<protein>
    <recommendedName>
        <fullName evidence="5">Ankyrin repeat protein</fullName>
    </recommendedName>
</protein>
<sequence>MYAARENKPVFIDRLSELGCNPNDKNKEGFAAVHLAAMYSREETIRHLVQRKADINATGGPHLQTTIHMVCERANTAHRFMGRGTLVQRSSNVSGDDKRASNTTLNDPREQTAAHLVANRSTGAAVALIKTVLMHAKQDLRLTKDNGNIHPHATTLEVLVTLTTPRPTYDEGKLPTTPLDRPPAMLLEWARSSGASRYPTARQRVWKTTGVKSSDTTKKDTVLTFRMSQILLHTSAAQAEATKTSREPQESAKSPATRQVLACLAS</sequence>
<evidence type="ECO:0000256" key="2">
    <source>
        <dbReference type="SAM" id="MobiDB-lite"/>
    </source>
</evidence>
<evidence type="ECO:0008006" key="5">
    <source>
        <dbReference type="Google" id="ProtNLM"/>
    </source>
</evidence>
<reference evidence="3 4" key="1">
    <citation type="submission" date="2023-03" db="EMBL/GenBank/DDBJ databases">
        <title>High-quality genome of Scylla paramamosain provides insights in environmental adaptation.</title>
        <authorList>
            <person name="Zhang L."/>
        </authorList>
    </citation>
    <scope>NUCLEOTIDE SEQUENCE [LARGE SCALE GENOMIC DNA]</scope>
    <source>
        <strain evidence="3">LZ_2023a</strain>
        <tissue evidence="3">Muscle</tissue>
    </source>
</reference>
<organism evidence="3 4">
    <name type="scientific">Scylla paramamosain</name>
    <name type="common">Mud crab</name>
    <dbReference type="NCBI Taxonomy" id="85552"/>
    <lineage>
        <taxon>Eukaryota</taxon>
        <taxon>Metazoa</taxon>
        <taxon>Ecdysozoa</taxon>
        <taxon>Arthropoda</taxon>
        <taxon>Crustacea</taxon>
        <taxon>Multicrustacea</taxon>
        <taxon>Malacostraca</taxon>
        <taxon>Eumalacostraca</taxon>
        <taxon>Eucarida</taxon>
        <taxon>Decapoda</taxon>
        <taxon>Pleocyemata</taxon>
        <taxon>Brachyura</taxon>
        <taxon>Eubrachyura</taxon>
        <taxon>Portunoidea</taxon>
        <taxon>Portunidae</taxon>
        <taxon>Portuninae</taxon>
        <taxon>Scylla</taxon>
    </lineage>
</organism>
<dbReference type="Pfam" id="PF00023">
    <property type="entry name" value="Ank"/>
    <property type="match status" value="1"/>
</dbReference>
<evidence type="ECO:0000313" key="3">
    <source>
        <dbReference type="EMBL" id="KAK8397711.1"/>
    </source>
</evidence>
<comment type="caution">
    <text evidence="3">The sequence shown here is derived from an EMBL/GenBank/DDBJ whole genome shotgun (WGS) entry which is preliminary data.</text>
</comment>
<feature type="repeat" description="ANK" evidence="1">
    <location>
        <begin position="28"/>
        <end position="60"/>
    </location>
</feature>
<dbReference type="Proteomes" id="UP001487740">
    <property type="component" value="Unassembled WGS sequence"/>
</dbReference>
<dbReference type="EMBL" id="JARAKH010000013">
    <property type="protein sequence ID" value="KAK8397711.1"/>
    <property type="molecule type" value="Genomic_DNA"/>
</dbReference>
<dbReference type="AlphaFoldDB" id="A0AAW0UD34"/>
<dbReference type="SMART" id="SM00248">
    <property type="entry name" value="ANK"/>
    <property type="match status" value="1"/>
</dbReference>
<dbReference type="PROSITE" id="PS50297">
    <property type="entry name" value="ANK_REP_REGION"/>
    <property type="match status" value="1"/>
</dbReference>
<dbReference type="Gene3D" id="1.25.40.20">
    <property type="entry name" value="Ankyrin repeat-containing domain"/>
    <property type="match status" value="1"/>
</dbReference>
<feature type="region of interest" description="Disordered" evidence="2">
    <location>
        <begin position="237"/>
        <end position="258"/>
    </location>
</feature>